<keyword evidence="8" id="KW-0479">Metal-binding</keyword>
<dbReference type="Pfam" id="PF22600">
    <property type="entry name" value="MTPAP-like_central"/>
    <property type="match status" value="2"/>
</dbReference>
<dbReference type="EC" id="2.7.7.19" evidence="5"/>
<dbReference type="InterPro" id="IPR043519">
    <property type="entry name" value="NT_sf"/>
</dbReference>
<dbReference type="PANTHER" id="PTHR12271:SF40">
    <property type="entry name" value="POLY(A) RNA POLYMERASE GLD2"/>
    <property type="match status" value="1"/>
</dbReference>
<feature type="region of interest" description="Disordered" evidence="10">
    <location>
        <begin position="340"/>
        <end position="455"/>
    </location>
</feature>
<dbReference type="Pfam" id="PF03828">
    <property type="entry name" value="PAP_assoc"/>
    <property type="match status" value="1"/>
</dbReference>
<dbReference type="GO" id="GO:0010605">
    <property type="term" value="P:negative regulation of macromolecule metabolic process"/>
    <property type="evidence" value="ECO:0007669"/>
    <property type="project" value="UniProtKB-ARBA"/>
</dbReference>
<name>A0A6G1JBK0_9PLEO</name>
<keyword evidence="7" id="KW-0808">Transferase</keyword>
<accession>A0A6G1JBK0</accession>
<evidence type="ECO:0000256" key="6">
    <source>
        <dbReference type="ARBA" id="ARBA00022490"/>
    </source>
</evidence>
<evidence type="ECO:0000256" key="2">
    <source>
        <dbReference type="ARBA" id="ARBA00001946"/>
    </source>
</evidence>
<keyword evidence="14" id="KW-1185">Reference proteome</keyword>
<evidence type="ECO:0000313" key="14">
    <source>
        <dbReference type="Proteomes" id="UP000799291"/>
    </source>
</evidence>
<dbReference type="GO" id="GO:0031123">
    <property type="term" value="P:RNA 3'-end processing"/>
    <property type="evidence" value="ECO:0007669"/>
    <property type="project" value="TreeGrafter"/>
</dbReference>
<dbReference type="GO" id="GO:1990817">
    <property type="term" value="F:poly(A) RNA polymerase activity"/>
    <property type="evidence" value="ECO:0007669"/>
    <property type="project" value="UniProtKB-EC"/>
</dbReference>
<feature type="region of interest" description="Disordered" evidence="10">
    <location>
        <begin position="1"/>
        <end position="187"/>
    </location>
</feature>
<dbReference type="Gene3D" id="3.30.460.10">
    <property type="entry name" value="Beta Polymerase, domain 2"/>
    <property type="match status" value="1"/>
</dbReference>
<feature type="compositionally biased region" description="Low complexity" evidence="10">
    <location>
        <begin position="392"/>
        <end position="418"/>
    </location>
</feature>
<dbReference type="SUPFAM" id="SSF81301">
    <property type="entry name" value="Nucleotidyltransferase"/>
    <property type="match status" value="1"/>
</dbReference>
<dbReference type="Proteomes" id="UP000799291">
    <property type="component" value="Unassembled WGS sequence"/>
</dbReference>
<feature type="domain" description="PAP-associated" evidence="11">
    <location>
        <begin position="597"/>
        <end position="667"/>
    </location>
</feature>
<evidence type="ECO:0000256" key="3">
    <source>
        <dbReference type="ARBA" id="ARBA00004496"/>
    </source>
</evidence>
<feature type="compositionally biased region" description="Basic and acidic residues" evidence="10">
    <location>
        <begin position="340"/>
        <end position="351"/>
    </location>
</feature>
<dbReference type="AlphaFoldDB" id="A0A6G1JBK0"/>
<dbReference type="SUPFAM" id="SSF81631">
    <property type="entry name" value="PAP/OAS1 substrate-binding domain"/>
    <property type="match status" value="1"/>
</dbReference>
<evidence type="ECO:0000256" key="10">
    <source>
        <dbReference type="SAM" id="MobiDB-lite"/>
    </source>
</evidence>
<dbReference type="GO" id="GO:0050265">
    <property type="term" value="F:RNA uridylyltransferase activity"/>
    <property type="evidence" value="ECO:0007669"/>
    <property type="project" value="TreeGrafter"/>
</dbReference>
<comment type="cofactor">
    <cofactor evidence="2">
        <name>Mg(2+)</name>
        <dbReference type="ChEBI" id="CHEBI:18420"/>
    </cofactor>
</comment>
<dbReference type="CDD" id="cd05403">
    <property type="entry name" value="NT_KNTase_like"/>
    <property type="match status" value="1"/>
</dbReference>
<dbReference type="EMBL" id="MU005575">
    <property type="protein sequence ID" value="KAF2687509.1"/>
    <property type="molecule type" value="Genomic_DNA"/>
</dbReference>
<dbReference type="GO" id="GO:0005737">
    <property type="term" value="C:cytoplasm"/>
    <property type="evidence" value="ECO:0007669"/>
    <property type="project" value="UniProtKB-SubCell"/>
</dbReference>
<dbReference type="InterPro" id="IPR002058">
    <property type="entry name" value="PAP_assoc"/>
</dbReference>
<evidence type="ECO:0000259" key="11">
    <source>
        <dbReference type="Pfam" id="PF03828"/>
    </source>
</evidence>
<reference evidence="13" key="1">
    <citation type="journal article" date="2020" name="Stud. Mycol.">
        <title>101 Dothideomycetes genomes: a test case for predicting lifestyles and emergence of pathogens.</title>
        <authorList>
            <person name="Haridas S."/>
            <person name="Albert R."/>
            <person name="Binder M."/>
            <person name="Bloem J."/>
            <person name="Labutti K."/>
            <person name="Salamov A."/>
            <person name="Andreopoulos B."/>
            <person name="Baker S."/>
            <person name="Barry K."/>
            <person name="Bills G."/>
            <person name="Bluhm B."/>
            <person name="Cannon C."/>
            <person name="Castanera R."/>
            <person name="Culley D."/>
            <person name="Daum C."/>
            <person name="Ezra D."/>
            <person name="Gonzalez J."/>
            <person name="Henrissat B."/>
            <person name="Kuo A."/>
            <person name="Liang C."/>
            <person name="Lipzen A."/>
            <person name="Lutzoni F."/>
            <person name="Magnuson J."/>
            <person name="Mondo S."/>
            <person name="Nolan M."/>
            <person name="Ohm R."/>
            <person name="Pangilinan J."/>
            <person name="Park H.-J."/>
            <person name="Ramirez L."/>
            <person name="Alfaro M."/>
            <person name="Sun H."/>
            <person name="Tritt A."/>
            <person name="Yoshinaga Y."/>
            <person name="Zwiers L.-H."/>
            <person name="Turgeon B."/>
            <person name="Goodwin S."/>
            <person name="Spatafora J."/>
            <person name="Crous P."/>
            <person name="Grigoriev I."/>
        </authorList>
    </citation>
    <scope>NUCLEOTIDE SEQUENCE</scope>
    <source>
        <strain evidence="13">CBS 122367</strain>
    </source>
</reference>
<evidence type="ECO:0000256" key="5">
    <source>
        <dbReference type="ARBA" id="ARBA00012388"/>
    </source>
</evidence>
<feature type="region of interest" description="Disordered" evidence="10">
    <location>
        <begin position="744"/>
        <end position="768"/>
    </location>
</feature>
<organism evidence="13 14">
    <name type="scientific">Lentithecium fluviatile CBS 122367</name>
    <dbReference type="NCBI Taxonomy" id="1168545"/>
    <lineage>
        <taxon>Eukaryota</taxon>
        <taxon>Fungi</taxon>
        <taxon>Dikarya</taxon>
        <taxon>Ascomycota</taxon>
        <taxon>Pezizomycotina</taxon>
        <taxon>Dothideomycetes</taxon>
        <taxon>Pleosporomycetidae</taxon>
        <taxon>Pleosporales</taxon>
        <taxon>Massarineae</taxon>
        <taxon>Lentitheciaceae</taxon>
        <taxon>Lentithecium</taxon>
    </lineage>
</organism>
<feature type="compositionally biased region" description="Gly residues" evidence="10">
    <location>
        <begin position="746"/>
        <end position="755"/>
    </location>
</feature>
<evidence type="ECO:0000256" key="1">
    <source>
        <dbReference type="ARBA" id="ARBA00001936"/>
    </source>
</evidence>
<evidence type="ECO:0000259" key="12">
    <source>
        <dbReference type="Pfam" id="PF22600"/>
    </source>
</evidence>
<evidence type="ECO:0000256" key="8">
    <source>
        <dbReference type="ARBA" id="ARBA00022723"/>
    </source>
</evidence>
<evidence type="ECO:0000313" key="13">
    <source>
        <dbReference type="EMBL" id="KAF2687509.1"/>
    </source>
</evidence>
<evidence type="ECO:0000256" key="7">
    <source>
        <dbReference type="ARBA" id="ARBA00022679"/>
    </source>
</evidence>
<feature type="compositionally biased region" description="Polar residues" evidence="10">
    <location>
        <begin position="34"/>
        <end position="51"/>
    </location>
</feature>
<keyword evidence="6" id="KW-0963">Cytoplasm</keyword>
<comment type="cofactor">
    <cofactor evidence="1">
        <name>Mn(2+)</name>
        <dbReference type="ChEBI" id="CHEBI:29035"/>
    </cofactor>
</comment>
<sequence>MSTSPAAPDKDGKPEEQKASSLEDGLRKMILGNVTISNEESHQAAAQSSQRPHSRGKGRGRGRGGFFRGRGDGHFHPHVGRGQFPDPFMAAPTARGGMRGSPHHRFNRQGAPSSPPANGFQGEQTLPDKRRASRAPSQTFPPSETETTVTLAAQPPRILHRPHGHTTAYPSNAPHHASHGQYPQPPYGSQHFNRLMIDPIAQVNYLDQLALFEIPKVEITLPELEEKETFRKYLEELCQKALSENSTSDIATISLVGFGSLASGFATPGSDMDLALVPDWKDPSKGHEIRVDRGIPRLLEKALLDANMGARLLTRTRVPILKVCQNPNEELYQALSGERQKWDALPGEEKYAPTPPPPERSPRTPADVDGGKRSQLEGDLASFPTIDEASTKKSSQQTKSGSPTPDSASTVSSPTTPSAKDIEGKDNMKKNDDGKPKDQHQRKERPWFREKARGPLDFPKTGVGIQCDINFENPLGIHNTQLLRCYSYSDPRVRPIVLFVKAWAKRRKINSAYSGTLSSYGWVLMVLHYLVNIAQPPVCPNLQSRWRPPTISTDMQGLEDMFKATKIGGYVVRFWRNEQEILHAAQSGQLTRNQETVGALLRGFFQYYALNNPGFDWMRQIVSLRTPGGIMWKLEKGWTAATSTISNGKEVRNRYLFAIEDPFEIDHNVARTVTHPGVVAIRDEFRRAWRILSAVGRGQRPEGGIFDEIVEQAPPLTPTKIDAETEAGAEEKPLTMTMEHVAVDGGAEGLVGGQSGDSKESAPTKTTM</sequence>
<dbReference type="PANTHER" id="PTHR12271">
    <property type="entry name" value="POLY A POLYMERASE CID PAP -RELATED"/>
    <property type="match status" value="1"/>
</dbReference>
<proteinExistence type="inferred from homology"/>
<keyword evidence="9" id="KW-0460">Magnesium</keyword>
<comment type="similarity">
    <text evidence="4">Belongs to the DNA polymerase type-B-like family.</text>
</comment>
<evidence type="ECO:0000256" key="9">
    <source>
        <dbReference type="ARBA" id="ARBA00022842"/>
    </source>
</evidence>
<dbReference type="OrthoDB" id="407432at2759"/>
<gene>
    <name evidence="13" type="ORF">K458DRAFT_415739</name>
</gene>
<evidence type="ECO:0000256" key="4">
    <source>
        <dbReference type="ARBA" id="ARBA00008593"/>
    </source>
</evidence>
<feature type="compositionally biased region" description="Basic and acidic residues" evidence="10">
    <location>
        <begin position="8"/>
        <end position="18"/>
    </location>
</feature>
<protein>
    <recommendedName>
        <fullName evidence="5">polynucleotide adenylyltransferase</fullName>
        <ecNumber evidence="5">2.7.7.19</ecNumber>
    </recommendedName>
</protein>
<comment type="subcellular location">
    <subcellularLocation>
        <location evidence="3">Cytoplasm</location>
    </subcellularLocation>
</comment>
<feature type="domain" description="Poly(A) RNA polymerase mitochondrial-like central palm" evidence="12">
    <location>
        <begin position="222"/>
        <end position="327"/>
    </location>
</feature>
<dbReference type="InterPro" id="IPR054708">
    <property type="entry name" value="MTPAP-like_central"/>
</dbReference>
<feature type="compositionally biased region" description="Polar residues" evidence="10">
    <location>
        <begin position="135"/>
        <end position="151"/>
    </location>
</feature>
<dbReference type="Gene3D" id="1.10.1410.10">
    <property type="match status" value="1"/>
</dbReference>
<dbReference type="GO" id="GO:0046872">
    <property type="term" value="F:metal ion binding"/>
    <property type="evidence" value="ECO:0007669"/>
    <property type="project" value="UniProtKB-KW"/>
</dbReference>
<feature type="compositionally biased region" description="Basic and acidic residues" evidence="10">
    <location>
        <begin position="420"/>
        <end position="454"/>
    </location>
</feature>
<feature type="compositionally biased region" description="Basic residues" evidence="10">
    <location>
        <begin position="52"/>
        <end position="62"/>
    </location>
</feature>
<feature type="domain" description="Poly(A) RNA polymerase mitochondrial-like central palm" evidence="12">
    <location>
        <begin position="459"/>
        <end position="487"/>
    </location>
</feature>